<dbReference type="GO" id="GO:0043190">
    <property type="term" value="C:ATP-binding cassette (ABC) transporter complex"/>
    <property type="evidence" value="ECO:0007669"/>
    <property type="project" value="InterPro"/>
</dbReference>
<dbReference type="EMBL" id="CP042430">
    <property type="protein sequence ID" value="QEC46595.1"/>
    <property type="molecule type" value="Genomic_DNA"/>
</dbReference>
<dbReference type="KEGG" id="bsol:FSW04_02700"/>
<evidence type="ECO:0000259" key="6">
    <source>
        <dbReference type="PROSITE" id="PS51012"/>
    </source>
</evidence>
<dbReference type="OrthoDB" id="9255971at2"/>
<dbReference type="GO" id="GO:0140359">
    <property type="term" value="F:ABC-type transporter activity"/>
    <property type="evidence" value="ECO:0007669"/>
    <property type="project" value="InterPro"/>
</dbReference>
<evidence type="ECO:0000256" key="3">
    <source>
        <dbReference type="ARBA" id="ARBA00022989"/>
    </source>
</evidence>
<evidence type="ECO:0000313" key="7">
    <source>
        <dbReference type="EMBL" id="QEC46595.1"/>
    </source>
</evidence>
<dbReference type="PIRSF" id="PIRSF006648">
    <property type="entry name" value="DrrB"/>
    <property type="match status" value="1"/>
</dbReference>
<evidence type="ECO:0000256" key="2">
    <source>
        <dbReference type="ARBA" id="ARBA00022692"/>
    </source>
</evidence>
<proteinExistence type="inferred from homology"/>
<evidence type="ECO:0000256" key="4">
    <source>
        <dbReference type="ARBA" id="ARBA00023136"/>
    </source>
</evidence>
<reference evidence="7 8" key="1">
    <citation type="journal article" date="2018" name="J. Microbiol.">
        <title>Baekduia soli gen. nov., sp. nov., a novel bacterium isolated from the soil of Baekdu Mountain and proposal of a novel family name, Baekduiaceae fam. nov.</title>
        <authorList>
            <person name="An D.S."/>
            <person name="Siddiqi M.Z."/>
            <person name="Kim K.H."/>
            <person name="Yu H.S."/>
            <person name="Im W.T."/>
        </authorList>
    </citation>
    <scope>NUCLEOTIDE SEQUENCE [LARGE SCALE GENOMIC DNA]</scope>
    <source>
        <strain evidence="7 8">BR7-21</strain>
    </source>
</reference>
<evidence type="ECO:0000256" key="1">
    <source>
        <dbReference type="ARBA" id="ARBA00004141"/>
    </source>
</evidence>
<dbReference type="InterPro" id="IPR051784">
    <property type="entry name" value="Nod_factor_ABC_transporter"/>
</dbReference>
<gene>
    <name evidence="7" type="ORF">FSW04_02700</name>
</gene>
<keyword evidence="4 5" id="KW-0472">Membrane</keyword>
<keyword evidence="2 5" id="KW-0812">Transmembrane</keyword>
<dbReference type="InterPro" id="IPR013525">
    <property type="entry name" value="ABC2_TM"/>
</dbReference>
<name>A0A5B8U1B0_9ACTN</name>
<dbReference type="RefSeq" id="WP_146915976.1">
    <property type="nucleotide sequence ID" value="NZ_CP042430.1"/>
</dbReference>
<protein>
    <recommendedName>
        <fullName evidence="5">Transport permease protein</fullName>
    </recommendedName>
</protein>
<dbReference type="PROSITE" id="PS51012">
    <property type="entry name" value="ABC_TM2"/>
    <property type="match status" value="1"/>
</dbReference>
<dbReference type="InterPro" id="IPR000412">
    <property type="entry name" value="ABC_2_transport"/>
</dbReference>
<feature type="transmembrane region" description="Helical" evidence="5">
    <location>
        <begin position="105"/>
        <end position="127"/>
    </location>
</feature>
<keyword evidence="5" id="KW-0813">Transport</keyword>
<accession>A0A5B8U1B0</accession>
<dbReference type="PANTHER" id="PTHR43229">
    <property type="entry name" value="NODULATION PROTEIN J"/>
    <property type="match status" value="1"/>
</dbReference>
<keyword evidence="3 5" id="KW-1133">Transmembrane helix</keyword>
<feature type="transmembrane region" description="Helical" evidence="5">
    <location>
        <begin position="139"/>
        <end position="165"/>
    </location>
</feature>
<evidence type="ECO:0000313" key="8">
    <source>
        <dbReference type="Proteomes" id="UP000321805"/>
    </source>
</evidence>
<comment type="similarity">
    <text evidence="5">Belongs to the ABC-2 integral membrane protein family.</text>
</comment>
<comment type="subcellular location">
    <subcellularLocation>
        <location evidence="5">Cell membrane</location>
        <topology evidence="5">Multi-pass membrane protein</topology>
    </subcellularLocation>
    <subcellularLocation>
        <location evidence="1">Membrane</location>
        <topology evidence="1">Multi-pass membrane protein</topology>
    </subcellularLocation>
</comment>
<evidence type="ECO:0000256" key="5">
    <source>
        <dbReference type="RuleBase" id="RU361157"/>
    </source>
</evidence>
<feature type="transmembrane region" description="Helical" evidence="5">
    <location>
        <begin position="24"/>
        <end position="42"/>
    </location>
</feature>
<dbReference type="PANTHER" id="PTHR43229:SF2">
    <property type="entry name" value="NODULATION PROTEIN J"/>
    <property type="match status" value="1"/>
</dbReference>
<feature type="transmembrane region" description="Helical" evidence="5">
    <location>
        <begin position="172"/>
        <end position="191"/>
    </location>
</feature>
<dbReference type="InterPro" id="IPR047817">
    <property type="entry name" value="ABC2_TM_bact-type"/>
</dbReference>
<keyword evidence="5" id="KW-1003">Cell membrane</keyword>
<organism evidence="7 8">
    <name type="scientific">Baekduia soli</name>
    <dbReference type="NCBI Taxonomy" id="496014"/>
    <lineage>
        <taxon>Bacteria</taxon>
        <taxon>Bacillati</taxon>
        <taxon>Actinomycetota</taxon>
        <taxon>Thermoleophilia</taxon>
        <taxon>Solirubrobacterales</taxon>
        <taxon>Baekduiaceae</taxon>
        <taxon>Baekduia</taxon>
    </lineage>
</organism>
<dbReference type="Pfam" id="PF01061">
    <property type="entry name" value="ABC2_membrane"/>
    <property type="match status" value="1"/>
</dbReference>
<feature type="domain" description="ABC transmembrane type-2" evidence="6">
    <location>
        <begin position="25"/>
        <end position="255"/>
    </location>
</feature>
<comment type="caution">
    <text evidence="5">Lacks conserved residue(s) required for the propagation of feature annotation.</text>
</comment>
<dbReference type="AlphaFoldDB" id="A0A5B8U1B0"/>
<feature type="transmembrane region" description="Helical" evidence="5">
    <location>
        <begin position="229"/>
        <end position="248"/>
    </location>
</feature>
<sequence>MSGGLLGEVGLLARRSVRRTLRQPALVVPTIVFPLFLLAVNASGLSSATKIPGFPTKDYLDFAITVPFMQGALFSSTTAGTELANDIETGFLNRLQLTPLRGGALLIGQMAGALLMALVGSLAYLAVGLALGVDFRSGVAGVLVLLVLALLVALAFASIGAFFAAQSGSSQAVQGLFPLIFVLFFLSSMSLPRDLIAVGWFRTVASWNPVSYLVEGLRSLVITGWDGTALWRGFAAGIAIAVLGLWAASRGLATRMERT</sequence>
<dbReference type="Proteomes" id="UP000321805">
    <property type="component" value="Chromosome"/>
</dbReference>
<keyword evidence="8" id="KW-1185">Reference proteome</keyword>